<reference evidence="1" key="1">
    <citation type="submission" date="2019-03" db="EMBL/GenBank/DDBJ databases">
        <authorList>
            <person name="Mank J."/>
            <person name="Almeida P."/>
        </authorList>
    </citation>
    <scope>NUCLEOTIDE SEQUENCE</scope>
    <source>
        <strain evidence="1">78183</strain>
    </source>
</reference>
<organism evidence="1">
    <name type="scientific">Salix viminalis</name>
    <name type="common">Common osier</name>
    <name type="synonym">Basket willow</name>
    <dbReference type="NCBI Taxonomy" id="40686"/>
    <lineage>
        <taxon>Eukaryota</taxon>
        <taxon>Viridiplantae</taxon>
        <taxon>Streptophyta</taxon>
        <taxon>Embryophyta</taxon>
        <taxon>Tracheophyta</taxon>
        <taxon>Spermatophyta</taxon>
        <taxon>Magnoliopsida</taxon>
        <taxon>eudicotyledons</taxon>
        <taxon>Gunneridae</taxon>
        <taxon>Pentapetalae</taxon>
        <taxon>rosids</taxon>
        <taxon>fabids</taxon>
        <taxon>Malpighiales</taxon>
        <taxon>Salicaceae</taxon>
        <taxon>Saliceae</taxon>
        <taxon>Salix</taxon>
    </lineage>
</organism>
<dbReference type="InterPro" id="IPR036397">
    <property type="entry name" value="RNaseH_sf"/>
</dbReference>
<dbReference type="GO" id="GO:0003676">
    <property type="term" value="F:nucleic acid binding"/>
    <property type="evidence" value="ECO:0007669"/>
    <property type="project" value="InterPro"/>
</dbReference>
<gene>
    <name evidence="1" type="ORF">SVIM_LOCUS237804</name>
</gene>
<dbReference type="EMBL" id="CAADRP010001552">
    <property type="protein sequence ID" value="VFU40868.1"/>
    <property type="molecule type" value="Genomic_DNA"/>
</dbReference>
<proteinExistence type="predicted"/>
<evidence type="ECO:0008006" key="2">
    <source>
        <dbReference type="Google" id="ProtNLM"/>
    </source>
</evidence>
<dbReference type="AlphaFoldDB" id="A0A6N2LZ43"/>
<protein>
    <recommendedName>
        <fullName evidence="2">Integrase catalytic domain-containing protein</fullName>
    </recommendedName>
</protein>
<dbReference type="InterPro" id="IPR012337">
    <property type="entry name" value="RNaseH-like_sf"/>
</dbReference>
<evidence type="ECO:0000313" key="1">
    <source>
        <dbReference type="EMBL" id="VFU40868.1"/>
    </source>
</evidence>
<dbReference type="PANTHER" id="PTHR35046:SF18">
    <property type="entry name" value="RNA-DIRECTED DNA POLYMERASE"/>
    <property type="match status" value="1"/>
</dbReference>
<accession>A0A6N2LZ43</accession>
<dbReference type="Gene3D" id="3.30.420.10">
    <property type="entry name" value="Ribonuclease H-like superfamily/Ribonuclease H"/>
    <property type="match status" value="1"/>
</dbReference>
<sequence length="272" mass="31193">MDFSFNGFHLLKVDDMNVVLVVMDRFSKYAVFVAAPSVCKIKVAMKLFYRNMVKYLLVLDRHCWFWTTLFNMMGTQLKFSTANHPQTYGQTERINALLEEQVIGGIRVPCRKTLTRDKVDHRNLVGARTSDNEGVKICVEMFGSFAKTGLQVDNLACGIAKEMGIASCVTWGVAYERCNRAGSQSLFSIVETQAGPWCESWIGSKMESTDNILNTNEDKTKRLYICDHGLWQWEYLMARCFKLRIDRISRIDSSVRLAIRQQWLINVGLTRV</sequence>
<dbReference type="PANTHER" id="PTHR35046">
    <property type="entry name" value="ZINC KNUCKLE (CCHC-TYPE) FAMILY PROTEIN"/>
    <property type="match status" value="1"/>
</dbReference>
<name>A0A6N2LZ43_SALVM</name>
<dbReference type="SUPFAM" id="SSF53098">
    <property type="entry name" value="Ribonuclease H-like"/>
    <property type="match status" value="1"/>
</dbReference>